<sequence>MPTSDEDVQSNGTSTIGTLRELLILVHSFDSKGNAKISAATEKQTEKKDDHSDYALVLRRFNKPTGELEKEQVDINSPYMLRFLSEIATFYPSVPTTFTQKLSIEAPYKFLYHHWNKISDCWTGADDETSMHLKSLITFWKASLDKKKAELKI</sequence>
<name>U4LIJ0_PYROM</name>
<dbReference type="AlphaFoldDB" id="U4LIJ0"/>
<protein>
    <submittedName>
        <fullName evidence="1">Uncharacterized protein</fullName>
    </submittedName>
</protein>
<reference evidence="1 2" key="1">
    <citation type="journal article" date="2013" name="PLoS Genet.">
        <title>The genome and development-dependent transcriptomes of Pyronema confluens: a window into fungal evolution.</title>
        <authorList>
            <person name="Traeger S."/>
            <person name="Altegoer F."/>
            <person name="Freitag M."/>
            <person name="Gabaldon T."/>
            <person name="Kempken F."/>
            <person name="Kumar A."/>
            <person name="Marcet-Houben M."/>
            <person name="Poggeler S."/>
            <person name="Stajich J.E."/>
            <person name="Nowrousian M."/>
        </authorList>
    </citation>
    <scope>NUCLEOTIDE SEQUENCE [LARGE SCALE GENOMIC DNA]</scope>
    <source>
        <strain evidence="2">CBS 100304</strain>
        <tissue evidence="1">Vegetative mycelium</tissue>
    </source>
</reference>
<evidence type="ECO:0000313" key="1">
    <source>
        <dbReference type="EMBL" id="CCX12159.1"/>
    </source>
</evidence>
<accession>U4LIJ0</accession>
<dbReference type="STRING" id="1076935.U4LIJ0"/>
<dbReference type="Proteomes" id="UP000018144">
    <property type="component" value="Unassembled WGS sequence"/>
</dbReference>
<dbReference type="EMBL" id="HF935680">
    <property type="protein sequence ID" value="CCX12159.1"/>
    <property type="molecule type" value="Genomic_DNA"/>
</dbReference>
<keyword evidence="2" id="KW-1185">Reference proteome</keyword>
<gene>
    <name evidence="1" type="ORF">PCON_11753</name>
</gene>
<organism evidence="1 2">
    <name type="scientific">Pyronema omphalodes (strain CBS 100304)</name>
    <name type="common">Pyronema confluens</name>
    <dbReference type="NCBI Taxonomy" id="1076935"/>
    <lineage>
        <taxon>Eukaryota</taxon>
        <taxon>Fungi</taxon>
        <taxon>Dikarya</taxon>
        <taxon>Ascomycota</taxon>
        <taxon>Pezizomycotina</taxon>
        <taxon>Pezizomycetes</taxon>
        <taxon>Pezizales</taxon>
        <taxon>Pyronemataceae</taxon>
        <taxon>Pyronema</taxon>
    </lineage>
</organism>
<evidence type="ECO:0000313" key="2">
    <source>
        <dbReference type="Proteomes" id="UP000018144"/>
    </source>
</evidence>
<proteinExistence type="predicted"/>